<feature type="signal peptide" evidence="3">
    <location>
        <begin position="1"/>
        <end position="29"/>
    </location>
</feature>
<evidence type="ECO:0000256" key="2">
    <source>
        <dbReference type="SAM" id="MobiDB-lite"/>
    </source>
</evidence>
<dbReference type="PANTHER" id="PTHR36069">
    <property type="entry name" value="EXPRESSED PROTEIN-RELATED"/>
    <property type="match status" value="1"/>
</dbReference>
<dbReference type="InterPro" id="IPR000782">
    <property type="entry name" value="FAS1_domain"/>
</dbReference>
<dbReference type="Pfam" id="PF02469">
    <property type="entry name" value="Fasciclin"/>
    <property type="match status" value="1"/>
</dbReference>
<feature type="domain" description="FAS1" evidence="4">
    <location>
        <begin position="72"/>
        <end position="168"/>
    </location>
</feature>
<dbReference type="SMART" id="SM00554">
    <property type="entry name" value="FAS1"/>
    <property type="match status" value="1"/>
</dbReference>
<dbReference type="PANTHER" id="PTHR36069:SF1">
    <property type="entry name" value="EXPRESSED PROTEIN"/>
    <property type="match status" value="1"/>
</dbReference>
<name>A0AAD7VPK5_QUISA</name>
<comment type="similarity">
    <text evidence="1">Belongs to the fasciclin-like AGP family.</text>
</comment>
<dbReference type="SUPFAM" id="SSF82153">
    <property type="entry name" value="FAS1 domain"/>
    <property type="match status" value="1"/>
</dbReference>
<evidence type="ECO:0000259" key="4">
    <source>
        <dbReference type="SMART" id="SM00554"/>
    </source>
</evidence>
<organism evidence="5 6">
    <name type="scientific">Quillaja saponaria</name>
    <name type="common">Soap bark tree</name>
    <dbReference type="NCBI Taxonomy" id="32244"/>
    <lineage>
        <taxon>Eukaryota</taxon>
        <taxon>Viridiplantae</taxon>
        <taxon>Streptophyta</taxon>
        <taxon>Embryophyta</taxon>
        <taxon>Tracheophyta</taxon>
        <taxon>Spermatophyta</taxon>
        <taxon>Magnoliopsida</taxon>
        <taxon>eudicotyledons</taxon>
        <taxon>Gunneridae</taxon>
        <taxon>Pentapetalae</taxon>
        <taxon>rosids</taxon>
        <taxon>fabids</taxon>
        <taxon>Fabales</taxon>
        <taxon>Quillajaceae</taxon>
        <taxon>Quillaja</taxon>
    </lineage>
</organism>
<feature type="region of interest" description="Disordered" evidence="2">
    <location>
        <begin position="174"/>
        <end position="250"/>
    </location>
</feature>
<dbReference type="KEGG" id="qsa:O6P43_001771"/>
<evidence type="ECO:0000256" key="3">
    <source>
        <dbReference type="SAM" id="SignalP"/>
    </source>
</evidence>
<dbReference type="EMBL" id="JARAOO010000001">
    <property type="protein sequence ID" value="KAJ7982674.1"/>
    <property type="molecule type" value="Genomic_DNA"/>
</dbReference>
<dbReference type="Gene3D" id="2.30.180.10">
    <property type="entry name" value="FAS1 domain"/>
    <property type="match status" value="1"/>
</dbReference>
<evidence type="ECO:0000313" key="5">
    <source>
        <dbReference type="EMBL" id="KAJ7982674.1"/>
    </source>
</evidence>
<accession>A0AAD7VPK5</accession>
<dbReference type="Proteomes" id="UP001163823">
    <property type="component" value="Chromosome 1"/>
</dbReference>
<protein>
    <submittedName>
        <fullName evidence="5">FAS1 domain-containing protein</fullName>
    </submittedName>
</protein>
<reference evidence="5 6" key="1">
    <citation type="journal article" date="2023" name="Science">
        <title>Elucidation of the pathway for biosynthesis of saponin adjuvants from the soapbark tree.</title>
        <authorList>
            <person name="Reed J."/>
            <person name="Orme A."/>
            <person name="El-Demerdash A."/>
            <person name="Owen C."/>
            <person name="Martin L.B.B."/>
            <person name="Misra R.C."/>
            <person name="Kikuchi S."/>
            <person name="Rejzek M."/>
            <person name="Martin A.C."/>
            <person name="Harkess A."/>
            <person name="Leebens-Mack J."/>
            <person name="Louveau T."/>
            <person name="Stephenson M.J."/>
            <person name="Osbourn A."/>
        </authorList>
    </citation>
    <scope>NUCLEOTIDE SEQUENCE [LARGE SCALE GENOMIC DNA]</scope>
    <source>
        <strain evidence="5">S10</strain>
    </source>
</reference>
<dbReference type="InterPro" id="IPR053339">
    <property type="entry name" value="FAS1_domain_protein"/>
</dbReference>
<dbReference type="AlphaFoldDB" id="A0AAD7VPK5"/>
<gene>
    <name evidence="5" type="ORF">O6P43_001771</name>
</gene>
<comment type="caution">
    <text evidence="5">The sequence shown here is derived from an EMBL/GenBank/DDBJ whole genome shotgun (WGS) entry which is preliminary data.</text>
</comment>
<evidence type="ECO:0000313" key="6">
    <source>
        <dbReference type="Proteomes" id="UP001163823"/>
    </source>
</evidence>
<feature type="chain" id="PRO_5041956625" evidence="3">
    <location>
        <begin position="30"/>
        <end position="274"/>
    </location>
</feature>
<feature type="compositionally biased region" description="Pro residues" evidence="2">
    <location>
        <begin position="202"/>
        <end position="217"/>
    </location>
</feature>
<sequence>MATNMSLQLVSAILSHFLLMTLMISSALSTDIPYQNQDLVIATQEMQKANYFAFVMLINMSPLDLRLQGNITFLMPHDRMLARIKIPQAVLPDFLLRHSIPSPLLFSNLENIPTGTIFPSSFPKYMIEIANNGRRNYFLNNVKIISPNICVMGHSIRCHGIDGVLTEATVSVTNSSTSSNTALTPPCPNNTSRTLPVTSASPPAPSTDPSSPSPIISPPLSDNVNPPLALAPSPSETNNRQHKSGSTDKLLSSYGGLLESSLTCLLVYSIVLGL</sequence>
<dbReference type="InterPro" id="IPR036378">
    <property type="entry name" value="FAS1_dom_sf"/>
</dbReference>
<keyword evidence="3" id="KW-0732">Signal</keyword>
<proteinExistence type="inferred from homology"/>
<keyword evidence="6" id="KW-1185">Reference proteome</keyword>
<evidence type="ECO:0000256" key="1">
    <source>
        <dbReference type="ARBA" id="ARBA00007843"/>
    </source>
</evidence>